<sequence>MHYLLKEKFKHGGGEPTSLTVAHLCLEAVILLPIEKYRAAGFSIEFLYYFHQPVVSTETS</sequence>
<comment type="caution">
    <text evidence="1">The sequence shown here is derived from an EMBL/GenBank/DDBJ whole genome shotgun (WGS) entry which is preliminary data.</text>
</comment>
<gene>
    <name evidence="1" type="ORF">DPMN_137204</name>
</gene>
<evidence type="ECO:0000313" key="1">
    <source>
        <dbReference type="EMBL" id="KAH3808845.1"/>
    </source>
</evidence>
<reference evidence="1" key="1">
    <citation type="journal article" date="2019" name="bioRxiv">
        <title>The Genome of the Zebra Mussel, Dreissena polymorpha: A Resource for Invasive Species Research.</title>
        <authorList>
            <person name="McCartney M.A."/>
            <person name="Auch B."/>
            <person name="Kono T."/>
            <person name="Mallez S."/>
            <person name="Zhang Y."/>
            <person name="Obille A."/>
            <person name="Becker A."/>
            <person name="Abrahante J.E."/>
            <person name="Garbe J."/>
            <person name="Badalamenti J.P."/>
            <person name="Herman A."/>
            <person name="Mangelson H."/>
            <person name="Liachko I."/>
            <person name="Sullivan S."/>
            <person name="Sone E.D."/>
            <person name="Koren S."/>
            <person name="Silverstein K.A.T."/>
            <person name="Beckman K.B."/>
            <person name="Gohl D.M."/>
        </authorList>
    </citation>
    <scope>NUCLEOTIDE SEQUENCE</scope>
    <source>
        <strain evidence="1">Duluth1</strain>
        <tissue evidence="1">Whole animal</tissue>
    </source>
</reference>
<evidence type="ECO:0000313" key="2">
    <source>
        <dbReference type="Proteomes" id="UP000828390"/>
    </source>
</evidence>
<dbReference type="AlphaFoldDB" id="A0A9D4G5B8"/>
<protein>
    <submittedName>
        <fullName evidence="1">Uncharacterized protein</fullName>
    </submittedName>
</protein>
<proteinExistence type="predicted"/>
<reference evidence="1" key="2">
    <citation type="submission" date="2020-11" db="EMBL/GenBank/DDBJ databases">
        <authorList>
            <person name="McCartney M.A."/>
            <person name="Auch B."/>
            <person name="Kono T."/>
            <person name="Mallez S."/>
            <person name="Becker A."/>
            <person name="Gohl D.M."/>
            <person name="Silverstein K.A.T."/>
            <person name="Koren S."/>
            <person name="Bechman K.B."/>
            <person name="Herman A."/>
            <person name="Abrahante J.E."/>
            <person name="Garbe J."/>
        </authorList>
    </citation>
    <scope>NUCLEOTIDE SEQUENCE</scope>
    <source>
        <strain evidence="1">Duluth1</strain>
        <tissue evidence="1">Whole animal</tissue>
    </source>
</reference>
<accession>A0A9D4G5B8</accession>
<name>A0A9D4G5B8_DREPO</name>
<keyword evidence="2" id="KW-1185">Reference proteome</keyword>
<dbReference type="Proteomes" id="UP000828390">
    <property type="component" value="Unassembled WGS sequence"/>
</dbReference>
<organism evidence="1 2">
    <name type="scientific">Dreissena polymorpha</name>
    <name type="common">Zebra mussel</name>
    <name type="synonym">Mytilus polymorpha</name>
    <dbReference type="NCBI Taxonomy" id="45954"/>
    <lineage>
        <taxon>Eukaryota</taxon>
        <taxon>Metazoa</taxon>
        <taxon>Spiralia</taxon>
        <taxon>Lophotrochozoa</taxon>
        <taxon>Mollusca</taxon>
        <taxon>Bivalvia</taxon>
        <taxon>Autobranchia</taxon>
        <taxon>Heteroconchia</taxon>
        <taxon>Euheterodonta</taxon>
        <taxon>Imparidentia</taxon>
        <taxon>Neoheterodontei</taxon>
        <taxon>Myida</taxon>
        <taxon>Dreissenoidea</taxon>
        <taxon>Dreissenidae</taxon>
        <taxon>Dreissena</taxon>
    </lineage>
</organism>
<dbReference type="EMBL" id="JAIWYP010000006">
    <property type="protein sequence ID" value="KAH3808845.1"/>
    <property type="molecule type" value="Genomic_DNA"/>
</dbReference>